<dbReference type="Pfam" id="PF12833">
    <property type="entry name" value="HTH_18"/>
    <property type="match status" value="1"/>
</dbReference>
<dbReference type="InterPro" id="IPR009057">
    <property type="entry name" value="Homeodomain-like_sf"/>
</dbReference>
<evidence type="ECO:0000256" key="4">
    <source>
        <dbReference type="PROSITE-ProRule" id="PRU00169"/>
    </source>
</evidence>
<protein>
    <submittedName>
        <fullName evidence="7">Response regulator</fullName>
    </submittedName>
</protein>
<dbReference type="AlphaFoldDB" id="A0A7C3E7N6"/>
<dbReference type="PANTHER" id="PTHR43280">
    <property type="entry name" value="ARAC-FAMILY TRANSCRIPTIONAL REGULATOR"/>
    <property type="match status" value="1"/>
</dbReference>
<feature type="modified residue" description="4-aspartylphosphate" evidence="4">
    <location>
        <position position="56"/>
    </location>
</feature>
<evidence type="ECO:0000256" key="2">
    <source>
        <dbReference type="ARBA" id="ARBA00023125"/>
    </source>
</evidence>
<keyword evidence="4" id="KW-0597">Phosphoprotein</keyword>
<evidence type="ECO:0000259" key="6">
    <source>
        <dbReference type="PROSITE" id="PS50110"/>
    </source>
</evidence>
<dbReference type="InterPro" id="IPR011006">
    <property type="entry name" value="CheY-like_superfamily"/>
</dbReference>
<dbReference type="InterPro" id="IPR001789">
    <property type="entry name" value="Sig_transdc_resp-reg_receiver"/>
</dbReference>
<reference evidence="7" key="1">
    <citation type="journal article" date="2020" name="mSystems">
        <title>Genome- and Community-Level Interaction Insights into Carbon Utilization and Element Cycling Functions of Hydrothermarchaeota in Hydrothermal Sediment.</title>
        <authorList>
            <person name="Zhou Z."/>
            <person name="Liu Y."/>
            <person name="Xu W."/>
            <person name="Pan J."/>
            <person name="Luo Z.H."/>
            <person name="Li M."/>
        </authorList>
    </citation>
    <scope>NUCLEOTIDE SEQUENCE [LARGE SCALE GENOMIC DNA]</scope>
    <source>
        <strain evidence="7">SpSt-503</strain>
    </source>
</reference>
<comment type="caution">
    <text evidence="7">The sequence shown here is derived from an EMBL/GenBank/DDBJ whole genome shotgun (WGS) entry which is preliminary data.</text>
</comment>
<dbReference type="CDD" id="cd17536">
    <property type="entry name" value="REC_YesN-like"/>
    <property type="match status" value="1"/>
</dbReference>
<dbReference type="GO" id="GO:0003700">
    <property type="term" value="F:DNA-binding transcription factor activity"/>
    <property type="evidence" value="ECO:0007669"/>
    <property type="project" value="InterPro"/>
</dbReference>
<dbReference type="PROSITE" id="PS01124">
    <property type="entry name" value="HTH_ARAC_FAMILY_2"/>
    <property type="match status" value="1"/>
</dbReference>
<dbReference type="Gene3D" id="3.40.50.2300">
    <property type="match status" value="1"/>
</dbReference>
<accession>A0A7C3E7N6</accession>
<feature type="domain" description="HTH araC/xylS-type" evidence="5">
    <location>
        <begin position="332"/>
        <end position="430"/>
    </location>
</feature>
<dbReference type="Gene3D" id="1.10.10.60">
    <property type="entry name" value="Homeodomain-like"/>
    <property type="match status" value="2"/>
</dbReference>
<name>A0A7C3E7N6_9SPIR</name>
<dbReference type="InterPro" id="IPR018062">
    <property type="entry name" value="HTH_AraC-typ_CS"/>
</dbReference>
<dbReference type="GO" id="GO:0000160">
    <property type="term" value="P:phosphorelay signal transduction system"/>
    <property type="evidence" value="ECO:0007669"/>
    <property type="project" value="InterPro"/>
</dbReference>
<keyword evidence="2" id="KW-0238">DNA-binding</keyword>
<proteinExistence type="predicted"/>
<keyword evidence="1" id="KW-0805">Transcription regulation</keyword>
<dbReference type="SUPFAM" id="SSF46689">
    <property type="entry name" value="Homeodomain-like"/>
    <property type="match status" value="2"/>
</dbReference>
<organism evidence="7">
    <name type="scientific">Gracilinema caldarium</name>
    <dbReference type="NCBI Taxonomy" id="215591"/>
    <lineage>
        <taxon>Bacteria</taxon>
        <taxon>Pseudomonadati</taxon>
        <taxon>Spirochaetota</taxon>
        <taxon>Spirochaetia</taxon>
        <taxon>Spirochaetales</taxon>
        <taxon>Breznakiellaceae</taxon>
        <taxon>Gracilinema</taxon>
    </lineage>
</organism>
<dbReference type="PROSITE" id="PS50110">
    <property type="entry name" value="RESPONSE_REGULATORY"/>
    <property type="match status" value="1"/>
</dbReference>
<dbReference type="PANTHER" id="PTHR43280:SF2">
    <property type="entry name" value="HTH-TYPE TRANSCRIPTIONAL REGULATOR EXSA"/>
    <property type="match status" value="1"/>
</dbReference>
<dbReference type="SMART" id="SM00448">
    <property type="entry name" value="REC"/>
    <property type="match status" value="1"/>
</dbReference>
<dbReference type="EMBL" id="DSVL01000308">
    <property type="protein sequence ID" value="HFH29831.1"/>
    <property type="molecule type" value="Genomic_DNA"/>
</dbReference>
<evidence type="ECO:0000259" key="5">
    <source>
        <dbReference type="PROSITE" id="PS01124"/>
    </source>
</evidence>
<dbReference type="SMART" id="SM00342">
    <property type="entry name" value="HTH_ARAC"/>
    <property type="match status" value="1"/>
</dbReference>
<evidence type="ECO:0000313" key="7">
    <source>
        <dbReference type="EMBL" id="HFH29831.1"/>
    </source>
</evidence>
<dbReference type="Pfam" id="PF00072">
    <property type="entry name" value="Response_reg"/>
    <property type="match status" value="1"/>
</dbReference>
<dbReference type="SUPFAM" id="SSF52172">
    <property type="entry name" value="CheY-like"/>
    <property type="match status" value="1"/>
</dbReference>
<dbReference type="PRINTS" id="PR00032">
    <property type="entry name" value="HTHARAC"/>
</dbReference>
<evidence type="ECO:0000256" key="3">
    <source>
        <dbReference type="ARBA" id="ARBA00023163"/>
    </source>
</evidence>
<dbReference type="PROSITE" id="PS00041">
    <property type="entry name" value="HTH_ARAC_FAMILY_1"/>
    <property type="match status" value="1"/>
</dbReference>
<dbReference type="InterPro" id="IPR018060">
    <property type="entry name" value="HTH_AraC"/>
</dbReference>
<keyword evidence="3" id="KW-0804">Transcription</keyword>
<feature type="domain" description="Response regulatory" evidence="6">
    <location>
        <begin position="4"/>
        <end position="121"/>
    </location>
</feature>
<dbReference type="GO" id="GO:0043565">
    <property type="term" value="F:sequence-specific DNA binding"/>
    <property type="evidence" value="ECO:0007669"/>
    <property type="project" value="InterPro"/>
</dbReference>
<dbReference type="InterPro" id="IPR020449">
    <property type="entry name" value="Tscrpt_reg_AraC-type_HTH"/>
</dbReference>
<gene>
    <name evidence="7" type="ORF">ENS59_10035</name>
</gene>
<sequence>MNERIFLVDDEQPVLDGLSVIISKYLPELSLCGTARSGKDAIEGILQTRPDIVIMDVRMPGMSGIDVLKELDRLGFDCISILLTAYERFDIAREAFALGVYNYLVKPVEQDRFIKILQEAQFQVRRRKERSQQAVNAIEQLQSVRPLIEEGFLHYLLLGDSSKITLQAYAKVFGWDTSSQIWGHCAVVTSKHPLNYEELNSIKTEISNYLDCILGSLFGLYILLCIPGENTERTIDTLQKLLVTFHELELHYSIGKAEQDCFITRSLIDAFQKLPELHVKSNNQGLSVHELAKKTIEQISLRTDTETALLIGLNQLLSQQLSIPGNYDRRAWLALKYIEENYEKAISLDDAAHAVELSPAYLSRLLVSETGKSFIEHLTKYRLDRACKELALGNLSIKEIAAMCGYPDSNYFSRIFKKNIGQTPSEYAANYRRTVV</sequence>
<evidence type="ECO:0000256" key="1">
    <source>
        <dbReference type="ARBA" id="ARBA00023015"/>
    </source>
</evidence>